<reference evidence="2 3" key="1">
    <citation type="submission" date="2019-09" db="EMBL/GenBank/DDBJ databases">
        <title>Genome of Aliivibrio finisterrensis LMG 23869 (type strain).</title>
        <authorList>
            <person name="Bowman J.P."/>
        </authorList>
    </citation>
    <scope>NUCLEOTIDE SEQUENCE [LARGE SCALE GENOMIC DNA]</scope>
    <source>
        <strain evidence="2 3">LMG 23869</strain>
    </source>
</reference>
<accession>A0A6N6RQ01</accession>
<organism evidence="2 3">
    <name type="scientific">Aliivibrio finisterrensis</name>
    <dbReference type="NCBI Taxonomy" id="511998"/>
    <lineage>
        <taxon>Bacteria</taxon>
        <taxon>Pseudomonadati</taxon>
        <taxon>Pseudomonadota</taxon>
        <taxon>Gammaproteobacteria</taxon>
        <taxon>Vibrionales</taxon>
        <taxon>Vibrionaceae</taxon>
        <taxon>Aliivibrio</taxon>
    </lineage>
</organism>
<feature type="signal peptide" evidence="1">
    <location>
        <begin position="1"/>
        <end position="25"/>
    </location>
</feature>
<dbReference type="Proteomes" id="UP000434870">
    <property type="component" value="Unassembled WGS sequence"/>
</dbReference>
<sequence>MPYPKFALSLIASAITATFSTFALAEESSEYIEPITFTPSQTDFGGVGLMQMPSGRNAEEGTFSFNTSFNNEYHFYNLSLQLMPWLETTIRYTLVQDSLYNPDENFSGDTVYTDKGIDFKVRLLEESDWLPETSIGVRDFGGTGLFDGEFVAATKRFGNLDVTLGMGWGYLGQSGNITNPFCKASDKFCSRESGYKGNGGSVDFERWFKGPAAIYGGLEYQTPYQPLRLKIEYDANDYSQDKPVQDPQNNHDMTQHTPWNFGVLYGLGDWGDMRLSYERGDTLTFGFTLTTNFNTMKANWRDTPETVYQAPSVNHVDEINWNYIEQELDNNAGYSNSKFYVKDNEITIVAGQEKYRNKDIAHQEAAAILASNTPEHIQTYRIIEENNSLLTTETVIDAERYKDAAQFNYVGAKITDATVTQDISDLDSINDDNLKHDSFERWDVSISPSLRQSIGGAEGFYLYEIGIKAGSSYWLTDNLQASGSLYLNLIDNYDKFNYIAPPDATEVPRVRTMFRAYATESPLRMERLQLTWFDEYAEGLYGQTYGGYLESMFGGVGTEILYRPINSRWAVGLDYTYIQQRSPDDWFNFYQDDRQYSEADGRYYNVRSQGTTGHLTGYYMPQWSFLKSTLLKVSYGEFLAGDKGYRLDFSKQFDSGVIVGAYASMTDLSAEEFGEGSYTKGFYLSIPYDIMTVKPSKNRAYFDWQPLTRDGGQMLSKENTLFGLTDARQPWYTKKGL</sequence>
<dbReference type="InterPro" id="IPR010344">
    <property type="entry name" value="YbjH"/>
</dbReference>
<name>A0A6N6RQ01_9GAMM</name>
<protein>
    <submittedName>
        <fullName evidence="2">YjbH domain-containing protein</fullName>
    </submittedName>
</protein>
<dbReference type="EMBL" id="WBVP01000021">
    <property type="protein sequence ID" value="KAB2823529.1"/>
    <property type="molecule type" value="Genomic_DNA"/>
</dbReference>
<evidence type="ECO:0000313" key="3">
    <source>
        <dbReference type="Proteomes" id="UP000434870"/>
    </source>
</evidence>
<dbReference type="AlphaFoldDB" id="A0A6N6RQ01"/>
<keyword evidence="1" id="KW-0732">Signal</keyword>
<gene>
    <name evidence="2" type="ORF">F8B77_15255</name>
</gene>
<comment type="caution">
    <text evidence="2">The sequence shown here is derived from an EMBL/GenBank/DDBJ whole genome shotgun (WGS) entry which is preliminary data.</text>
</comment>
<proteinExistence type="predicted"/>
<evidence type="ECO:0000313" key="2">
    <source>
        <dbReference type="EMBL" id="KAB2823529.1"/>
    </source>
</evidence>
<dbReference type="RefSeq" id="WP_151656328.1">
    <property type="nucleotide sequence ID" value="NZ_WBVP01000021.1"/>
</dbReference>
<dbReference type="Pfam" id="PF06082">
    <property type="entry name" value="YjbH"/>
    <property type="match status" value="1"/>
</dbReference>
<feature type="chain" id="PRO_5026956546" evidence="1">
    <location>
        <begin position="26"/>
        <end position="737"/>
    </location>
</feature>
<evidence type="ECO:0000256" key="1">
    <source>
        <dbReference type="SAM" id="SignalP"/>
    </source>
</evidence>